<gene>
    <name evidence="2" type="ORF">WKI68_36845</name>
</gene>
<keyword evidence="1" id="KW-0812">Transmembrane</keyword>
<proteinExistence type="predicted"/>
<accession>A0ABU8UBJ8</accession>
<keyword evidence="3" id="KW-1185">Reference proteome</keyword>
<keyword evidence="1" id="KW-1133">Transmembrane helix</keyword>
<keyword evidence="1" id="KW-0472">Membrane</keyword>
<sequence>MTRLRLTCLYGGVFMMAGTVLLAVVFLLAVHAVNRGDEPVLELGSESSGVRLSAVCSEPGPGVGPAQPGSGLSPCVTHQRQQTRDPLVSSIPLALVALGLLSTAAGYVTAGYALSPLRRITHGARRACPQDA</sequence>
<feature type="transmembrane region" description="Helical" evidence="1">
    <location>
        <begin position="12"/>
        <end position="33"/>
    </location>
</feature>
<dbReference type="EMBL" id="JBBKAM010000002">
    <property type="protein sequence ID" value="MEJ8645268.1"/>
    <property type="molecule type" value="Genomic_DNA"/>
</dbReference>
<organism evidence="2 3">
    <name type="scientific">Streptomyces caledonius</name>
    <dbReference type="NCBI Taxonomy" id="3134107"/>
    <lineage>
        <taxon>Bacteria</taxon>
        <taxon>Bacillati</taxon>
        <taxon>Actinomycetota</taxon>
        <taxon>Actinomycetes</taxon>
        <taxon>Kitasatosporales</taxon>
        <taxon>Streptomycetaceae</taxon>
        <taxon>Streptomyces</taxon>
    </lineage>
</organism>
<reference evidence="2 3" key="1">
    <citation type="submission" date="2024-03" db="EMBL/GenBank/DDBJ databases">
        <title>Novel Streptomyces species of biotechnological and ecological value are a feature of Machair soil.</title>
        <authorList>
            <person name="Prole J.R."/>
            <person name="Goodfellow M."/>
            <person name="Allenby N."/>
            <person name="Ward A.C."/>
        </authorList>
    </citation>
    <scope>NUCLEOTIDE SEQUENCE [LARGE SCALE GENOMIC DNA]</scope>
    <source>
        <strain evidence="2 3">MS1.HAVA.3</strain>
    </source>
</reference>
<dbReference type="Proteomes" id="UP001382904">
    <property type="component" value="Unassembled WGS sequence"/>
</dbReference>
<evidence type="ECO:0000313" key="3">
    <source>
        <dbReference type="Proteomes" id="UP001382904"/>
    </source>
</evidence>
<feature type="transmembrane region" description="Helical" evidence="1">
    <location>
        <begin position="91"/>
        <end position="115"/>
    </location>
</feature>
<comment type="caution">
    <text evidence="2">The sequence shown here is derived from an EMBL/GenBank/DDBJ whole genome shotgun (WGS) entry which is preliminary data.</text>
</comment>
<evidence type="ECO:0000313" key="2">
    <source>
        <dbReference type="EMBL" id="MEJ8645268.1"/>
    </source>
</evidence>
<protein>
    <submittedName>
        <fullName evidence="2">Uncharacterized protein</fullName>
    </submittedName>
</protein>
<evidence type="ECO:0000256" key="1">
    <source>
        <dbReference type="SAM" id="Phobius"/>
    </source>
</evidence>
<name>A0ABU8UBJ8_9ACTN</name>